<reference evidence="1 2" key="1">
    <citation type="submission" date="2016-01" db="EMBL/GenBank/DDBJ databases">
        <title>The new phylogeny of the genus Mycobacterium.</title>
        <authorList>
            <person name="Tarcisio F."/>
            <person name="Conor M."/>
            <person name="Antonella G."/>
            <person name="Elisabetta G."/>
            <person name="Giulia F.S."/>
            <person name="Sara T."/>
            <person name="Anna F."/>
            <person name="Clotilde B."/>
            <person name="Roberto B."/>
            <person name="Veronica D.S."/>
            <person name="Fabio R."/>
            <person name="Monica P."/>
            <person name="Olivier J."/>
            <person name="Enrico T."/>
            <person name="Nicola S."/>
        </authorList>
    </citation>
    <scope>NUCLEOTIDE SEQUENCE [LARGE SCALE GENOMIC DNA]</scope>
    <source>
        <strain evidence="1 2">ATCC 700010</strain>
    </source>
</reference>
<dbReference type="Proteomes" id="UP000193964">
    <property type="component" value="Unassembled WGS sequence"/>
</dbReference>
<name>A0A1X2FK07_9MYCO</name>
<dbReference type="EMBL" id="LQQA01000004">
    <property type="protein sequence ID" value="ORX18775.1"/>
    <property type="molecule type" value="Genomic_DNA"/>
</dbReference>
<gene>
    <name evidence="1" type="ORF">AWC31_12375</name>
</gene>
<organism evidence="1 2">
    <name type="scientific">Mycolicibacterium wolinskyi</name>
    <dbReference type="NCBI Taxonomy" id="59750"/>
    <lineage>
        <taxon>Bacteria</taxon>
        <taxon>Bacillati</taxon>
        <taxon>Actinomycetota</taxon>
        <taxon>Actinomycetes</taxon>
        <taxon>Mycobacteriales</taxon>
        <taxon>Mycobacteriaceae</taxon>
        <taxon>Mycolicibacterium</taxon>
    </lineage>
</organism>
<evidence type="ECO:0000313" key="1">
    <source>
        <dbReference type="EMBL" id="ORX18775.1"/>
    </source>
</evidence>
<proteinExistence type="predicted"/>
<sequence length="348" mass="37379">MVWMVNLDRPRESTVRQLYALSMNQCAFPDCSTQLVTAETGTIIGEVCHIHAQNVGGPRYLASQTDEERHGFDNLILMCRNHHKVIDTTANLAIYTVKWLLDTKRAHEDKARESGEIAAPPDVITALLWTVTVYEAGATHMDFRNAVFKVGGEGGSLAGGGGSGGVLTIVGIASLPSDVEREMKIDLAGGNGEFPGSGGGGGGVLVFQGRPATAEDVDRGLAVRLLFPANSIALSVDGLLDLVGGGWEYYWVPEFPCRANIHVAFVVEFGTIEPNTLLGFNFTVTDQSGVECGQGSADVAVPEPKGMLNRRCAAAGFVFDAKNPGLYELTMHSAVTRFARYTFEVRLR</sequence>
<comment type="caution">
    <text evidence="1">The sequence shown here is derived from an EMBL/GenBank/DDBJ whole genome shotgun (WGS) entry which is preliminary data.</text>
</comment>
<evidence type="ECO:0000313" key="2">
    <source>
        <dbReference type="Proteomes" id="UP000193964"/>
    </source>
</evidence>
<protein>
    <submittedName>
        <fullName evidence="1">Uncharacterized protein</fullName>
    </submittedName>
</protein>
<dbReference type="AlphaFoldDB" id="A0A1X2FK07"/>
<accession>A0A1X2FK07</accession>